<dbReference type="Proteomes" id="UP001301728">
    <property type="component" value="Unassembled WGS sequence"/>
</dbReference>
<accession>A0ABU5TUC4</accession>
<evidence type="ECO:0000313" key="1">
    <source>
        <dbReference type="EMBL" id="MEA5518500.1"/>
    </source>
</evidence>
<proteinExistence type="predicted"/>
<evidence type="ECO:0000313" key="2">
    <source>
        <dbReference type="Proteomes" id="UP001301728"/>
    </source>
</evidence>
<comment type="caution">
    <text evidence="1">The sequence shown here is derived from an EMBL/GenBank/DDBJ whole genome shotgun (WGS) entry which is preliminary data.</text>
</comment>
<dbReference type="RefSeq" id="WP_323221732.1">
    <property type="nucleotide sequence ID" value="NZ_JAYGHT010000011.1"/>
</dbReference>
<dbReference type="EMBL" id="JAYGHT010000011">
    <property type="protein sequence ID" value="MEA5518500.1"/>
    <property type="molecule type" value="Genomic_DNA"/>
</dbReference>
<gene>
    <name evidence="1" type="ORF">VB854_06015</name>
</gene>
<dbReference type="InterPro" id="IPR010985">
    <property type="entry name" value="Ribbon_hlx_hlx"/>
</dbReference>
<protein>
    <submittedName>
        <fullName evidence="1">Ribbon-helix-helix protein, CopG family</fullName>
    </submittedName>
</protein>
<organism evidence="1 2">
    <name type="scientific">Limnoraphis robusta CCNP1315</name>
    <dbReference type="NCBI Taxonomy" id="3110306"/>
    <lineage>
        <taxon>Bacteria</taxon>
        <taxon>Bacillati</taxon>
        <taxon>Cyanobacteriota</taxon>
        <taxon>Cyanophyceae</taxon>
        <taxon>Oscillatoriophycideae</taxon>
        <taxon>Oscillatoriales</taxon>
        <taxon>Sirenicapillariaceae</taxon>
        <taxon>Limnoraphis</taxon>
    </lineage>
</organism>
<dbReference type="Gene3D" id="1.10.1220.10">
    <property type="entry name" value="Met repressor-like"/>
    <property type="match status" value="1"/>
</dbReference>
<dbReference type="InterPro" id="IPR013321">
    <property type="entry name" value="Arc_rbn_hlx_hlx"/>
</dbReference>
<dbReference type="SUPFAM" id="SSF47598">
    <property type="entry name" value="Ribbon-helix-helix"/>
    <property type="match status" value="1"/>
</dbReference>
<sequence length="48" mass="5843">MKYLTINVPEQELAILKTYCEQEGRNQTDVLREYIRSLKRKIKRDDKD</sequence>
<keyword evidence="2" id="KW-1185">Reference proteome</keyword>
<name>A0ABU5TUC4_9CYAN</name>
<reference evidence="1 2" key="1">
    <citation type="submission" date="2023-12" db="EMBL/GenBank/DDBJ databases">
        <title>Baltic Sea Cyanobacteria.</title>
        <authorList>
            <person name="Delbaje E."/>
            <person name="Fewer D.P."/>
            <person name="Shishido T.K."/>
        </authorList>
    </citation>
    <scope>NUCLEOTIDE SEQUENCE [LARGE SCALE GENOMIC DNA]</scope>
    <source>
        <strain evidence="1 2">CCNP 1315</strain>
    </source>
</reference>